<comment type="caution">
    <text evidence="1">The sequence shown here is derived from an EMBL/GenBank/DDBJ whole genome shotgun (WGS) entry which is preliminary data.</text>
</comment>
<keyword evidence="2" id="KW-1185">Reference proteome</keyword>
<dbReference type="EMBL" id="CM045772">
    <property type="protein sequence ID" value="KAI7985349.1"/>
    <property type="molecule type" value="Genomic_DNA"/>
</dbReference>
<evidence type="ECO:0000313" key="2">
    <source>
        <dbReference type="Proteomes" id="UP001060215"/>
    </source>
</evidence>
<sequence length="750" mass="85674">MEKNRKELRGNGEAEVAGMAIERLRFVDEGVDGGLRWKDVEERFDRLAKVSPGPVPVVNAVDFGCCIGMQKTPEFANELLLALSGRKEQVAEITKAELRKHWHCITNPSFSSRVQLFFNLCDRNMDGRITHMEIKQAIWLSTSSNKLYVTQKEVEQYADLIMEKLDTQSLGYIEVSQLETLFKLNSSKGHYSTDLKSSRPDQDEPCREPFSTVEILFRTHWRRAWIVILWLIVCCALFGWKFTQYSHRKAYEVMGYCLCTAKGAAETLKFNMALILLPVCRNTVTWLRKHRLISSIIPFNDDINFHKTIAGGIVIGVILHGGTHLACDFPRISGSDSTIFQQTIAARFGYHQPSYMEILATTEVMTGIAMVILMTIAFSLATKWPRRQSPLLPRSIRQVTGFNAFWYSHHLFIIVYALLIVHSMFLFLTNDVTEKTTWMYIAIPVLLYFGERTFRAIRSELRGVTILKATIFPGKVLSLKLGKLEGFKYRSGMYVYIQCPQISPFERHPFSLTSGPEDDHLSVHIRALGDWSYQLYSLFQEAIVSAGTMEYPRIYIDGPYGAASQDHIKYDIAVFIGLGMGVTPFISILRDINCLQTPHHDHNCRESGAKNCPSKAYMYWVTREQCSFEWFRDVIKETTKTNLKQDVIEMHNFLTSVHEAGDARSALISAIQALHHAKNGIDIVSRTQVQTHFGRPDWLKIFSNLACQHGGARIGVFYCGPLELARELERLCTKLSTKNTTRFVFHKENY</sequence>
<name>A0ACC0FA49_9ERIC</name>
<protein>
    <submittedName>
        <fullName evidence="1">Uncharacterized protein</fullName>
    </submittedName>
</protein>
<reference evidence="1 2" key="1">
    <citation type="journal article" date="2022" name="Plant J.">
        <title>Chromosome-level genome of Camellia lanceoleosa provides a valuable resource for understanding genome evolution and self-incompatibility.</title>
        <authorList>
            <person name="Gong W."/>
            <person name="Xiao S."/>
            <person name="Wang L."/>
            <person name="Liao Z."/>
            <person name="Chang Y."/>
            <person name="Mo W."/>
            <person name="Hu G."/>
            <person name="Li W."/>
            <person name="Zhao G."/>
            <person name="Zhu H."/>
            <person name="Hu X."/>
            <person name="Ji K."/>
            <person name="Xiang X."/>
            <person name="Song Q."/>
            <person name="Yuan D."/>
            <person name="Jin S."/>
            <person name="Zhang L."/>
        </authorList>
    </citation>
    <scope>NUCLEOTIDE SEQUENCE [LARGE SCALE GENOMIC DNA]</scope>
    <source>
        <strain evidence="1">SQ_2022a</strain>
    </source>
</reference>
<accession>A0ACC0FA49</accession>
<organism evidence="1 2">
    <name type="scientific">Camellia lanceoleosa</name>
    <dbReference type="NCBI Taxonomy" id="1840588"/>
    <lineage>
        <taxon>Eukaryota</taxon>
        <taxon>Viridiplantae</taxon>
        <taxon>Streptophyta</taxon>
        <taxon>Embryophyta</taxon>
        <taxon>Tracheophyta</taxon>
        <taxon>Spermatophyta</taxon>
        <taxon>Magnoliopsida</taxon>
        <taxon>eudicotyledons</taxon>
        <taxon>Gunneridae</taxon>
        <taxon>Pentapetalae</taxon>
        <taxon>asterids</taxon>
        <taxon>Ericales</taxon>
        <taxon>Theaceae</taxon>
        <taxon>Camellia</taxon>
    </lineage>
</organism>
<gene>
    <name evidence="1" type="ORF">LOK49_LG14G00545</name>
</gene>
<evidence type="ECO:0000313" key="1">
    <source>
        <dbReference type="EMBL" id="KAI7985349.1"/>
    </source>
</evidence>
<proteinExistence type="predicted"/>
<dbReference type="Proteomes" id="UP001060215">
    <property type="component" value="Chromosome 15"/>
</dbReference>